<evidence type="ECO:0000313" key="3">
    <source>
        <dbReference type="EMBL" id="NZA01111.1"/>
    </source>
</evidence>
<evidence type="ECO:0000259" key="2">
    <source>
        <dbReference type="PROSITE" id="PS51750"/>
    </source>
</evidence>
<sequence length="302" mass="33851">MKILPTQFDGAAIRRVYDQETGTWWFSVIDIVQILTDSNNARRYWSDLKRKLVQEAGSEQPYAEIVQLKLPSADGKQRETDCASAQTLLRLVQSIPSPKAEPIKLWLAKVGYERMQEIADPAQALDRARQTWQQLGRSDKWIQQRMTGQETRNKLTDYWSEHGVQQGREYAILTNLIHQEWAGLSVAEHKTKKGLQSQNLRDHMSEAELIFTALAELSTRQIAERQDATGLQENKGAAQAGGRIARQARQQLEAQTGQSVITGANYLPPAADSAAPQLQPPKAKSARAPTKKHSGLPNVHAR</sequence>
<dbReference type="SMART" id="SM01040">
    <property type="entry name" value="Bro-N"/>
    <property type="match status" value="1"/>
</dbReference>
<feature type="domain" description="Bro-N" evidence="2">
    <location>
        <begin position="1"/>
        <end position="119"/>
    </location>
</feature>
<dbReference type="EMBL" id="JACCKX010000001">
    <property type="protein sequence ID" value="NZA01111.1"/>
    <property type="molecule type" value="Genomic_DNA"/>
</dbReference>
<keyword evidence="4" id="KW-1185">Reference proteome</keyword>
<dbReference type="Proteomes" id="UP000589716">
    <property type="component" value="Unassembled WGS sequence"/>
</dbReference>
<comment type="caution">
    <text evidence="3">The sequence shown here is derived from an EMBL/GenBank/DDBJ whole genome shotgun (WGS) entry which is preliminary data.</text>
</comment>
<name>A0A853ITR8_9BURK</name>
<evidence type="ECO:0000256" key="1">
    <source>
        <dbReference type="SAM" id="MobiDB-lite"/>
    </source>
</evidence>
<dbReference type="RefSeq" id="WP_180549619.1">
    <property type="nucleotide sequence ID" value="NZ_JACCKX010000001.1"/>
</dbReference>
<dbReference type="InterPro" id="IPR003497">
    <property type="entry name" value="BRO_N_domain"/>
</dbReference>
<dbReference type="Pfam" id="PF02498">
    <property type="entry name" value="Bro-N"/>
    <property type="match status" value="1"/>
</dbReference>
<organism evidence="3 4">
    <name type="scientific">Ottowia beijingensis</name>
    <dbReference type="NCBI Taxonomy" id="1207057"/>
    <lineage>
        <taxon>Bacteria</taxon>
        <taxon>Pseudomonadati</taxon>
        <taxon>Pseudomonadota</taxon>
        <taxon>Betaproteobacteria</taxon>
        <taxon>Burkholderiales</taxon>
        <taxon>Comamonadaceae</taxon>
        <taxon>Ottowia</taxon>
    </lineage>
</organism>
<dbReference type="AlphaFoldDB" id="A0A853ITR8"/>
<dbReference type="PROSITE" id="PS51750">
    <property type="entry name" value="BRO_N"/>
    <property type="match status" value="1"/>
</dbReference>
<gene>
    <name evidence="3" type="ORF">H0I39_03825</name>
</gene>
<feature type="region of interest" description="Disordered" evidence="1">
    <location>
        <begin position="263"/>
        <end position="302"/>
    </location>
</feature>
<accession>A0A853ITR8</accession>
<evidence type="ECO:0000313" key="4">
    <source>
        <dbReference type="Proteomes" id="UP000589716"/>
    </source>
</evidence>
<proteinExistence type="predicted"/>
<reference evidence="3 4" key="1">
    <citation type="submission" date="2020-07" db="EMBL/GenBank/DDBJ databases">
        <authorList>
            <person name="Maaloum M."/>
        </authorList>
    </citation>
    <scope>NUCLEOTIDE SEQUENCE [LARGE SCALE GENOMIC DNA]</scope>
    <source>
        <strain evidence="3 4">GCS-AN-3</strain>
    </source>
</reference>
<protein>
    <submittedName>
        <fullName evidence="3">Bro-N domain-containing protein</fullName>
    </submittedName>
</protein>